<protein>
    <submittedName>
        <fullName evidence="3">Alpha/beta hydrolase</fullName>
    </submittedName>
</protein>
<comment type="caution">
    <text evidence="3">The sequence shown here is derived from an EMBL/GenBank/DDBJ whole genome shotgun (WGS) entry which is preliminary data.</text>
</comment>
<dbReference type="SUPFAM" id="SSF53474">
    <property type="entry name" value="alpha/beta-Hydrolases"/>
    <property type="match status" value="1"/>
</dbReference>
<dbReference type="Pfam" id="PF00561">
    <property type="entry name" value="Abhydrolase_1"/>
    <property type="match status" value="1"/>
</dbReference>
<dbReference type="GO" id="GO:0016020">
    <property type="term" value="C:membrane"/>
    <property type="evidence" value="ECO:0007669"/>
    <property type="project" value="TreeGrafter"/>
</dbReference>
<dbReference type="RefSeq" id="WP_181471594.1">
    <property type="nucleotide sequence ID" value="NZ_JACEFG010000001.1"/>
</dbReference>
<dbReference type="GO" id="GO:0016787">
    <property type="term" value="F:hydrolase activity"/>
    <property type="evidence" value="ECO:0007669"/>
    <property type="project" value="UniProtKB-KW"/>
</dbReference>
<dbReference type="Proteomes" id="UP000571017">
    <property type="component" value="Unassembled WGS sequence"/>
</dbReference>
<dbReference type="InterPro" id="IPR029058">
    <property type="entry name" value="AB_hydrolase_fold"/>
</dbReference>
<reference evidence="3 4" key="1">
    <citation type="journal article" date="2004" name="Extremophiles">
        <title>Halobacillus locisalis sp. nov., a halophilic bacterium isolated from a marine solar saltern of the Yellow Sea in Korea.</title>
        <authorList>
            <person name="Yoon J.H."/>
            <person name="Kang K.H."/>
            <person name="Oh T.K."/>
            <person name="Park Y.H."/>
        </authorList>
    </citation>
    <scope>NUCLEOTIDE SEQUENCE [LARGE SCALE GENOMIC DNA]</scope>
    <source>
        <strain evidence="3 4">KCTC 3788</strain>
    </source>
</reference>
<dbReference type="InterPro" id="IPR050266">
    <property type="entry name" value="AB_hydrolase_sf"/>
</dbReference>
<dbReference type="EMBL" id="JACEFG010000001">
    <property type="protein sequence ID" value="MBA2174605.1"/>
    <property type="molecule type" value="Genomic_DNA"/>
</dbReference>
<proteinExistence type="predicted"/>
<dbReference type="PANTHER" id="PTHR43798">
    <property type="entry name" value="MONOACYLGLYCEROL LIPASE"/>
    <property type="match status" value="1"/>
</dbReference>
<evidence type="ECO:0000313" key="4">
    <source>
        <dbReference type="Proteomes" id="UP000571017"/>
    </source>
</evidence>
<organism evidence="3 4">
    <name type="scientific">Halobacillus locisalis</name>
    <dbReference type="NCBI Taxonomy" id="220753"/>
    <lineage>
        <taxon>Bacteria</taxon>
        <taxon>Bacillati</taxon>
        <taxon>Bacillota</taxon>
        <taxon>Bacilli</taxon>
        <taxon>Bacillales</taxon>
        <taxon>Bacillaceae</taxon>
        <taxon>Halobacillus</taxon>
    </lineage>
</organism>
<keyword evidence="1 3" id="KW-0378">Hydrolase</keyword>
<dbReference type="PANTHER" id="PTHR43798:SF31">
    <property type="entry name" value="AB HYDROLASE SUPERFAMILY PROTEIN YCLE"/>
    <property type="match status" value="1"/>
</dbReference>
<dbReference type="Gene3D" id="3.40.50.1820">
    <property type="entry name" value="alpha/beta hydrolase"/>
    <property type="match status" value="1"/>
</dbReference>
<evidence type="ECO:0000259" key="2">
    <source>
        <dbReference type="Pfam" id="PF00561"/>
    </source>
</evidence>
<name>A0A838CS65_9BACI</name>
<evidence type="ECO:0000256" key="1">
    <source>
        <dbReference type="ARBA" id="ARBA00022801"/>
    </source>
</evidence>
<dbReference type="AlphaFoldDB" id="A0A838CS65"/>
<sequence length="275" mass="30504">MTTTLLDTPKGIVEFSYKGIGPTVLLLKGGHSTRETDLSHSSLVYEGYSLLSISRPGYDYTEPSTGKTPEAFAETIVDVLDHLNIKTVNVIAISAGGPTAIALAANHPTRVDKLILEAALTSPWEKRKKQQAKLLFGPVEKAVWGGLHTMLKLFPDLVMKQLLSEMTTENVEDYLNELSPNDRRFIYDMLATSQSGKGFVLDLDHTVTDMTKIQAPVLGMYSQKDKSVLYTNALLLKSKIPHSEVFEVNADSHLIWIGKDAKQVWNKRLEFLSQA</sequence>
<feature type="domain" description="AB hydrolase-1" evidence="2">
    <location>
        <begin position="45"/>
        <end position="255"/>
    </location>
</feature>
<dbReference type="InterPro" id="IPR000073">
    <property type="entry name" value="AB_hydrolase_1"/>
</dbReference>
<keyword evidence="4" id="KW-1185">Reference proteome</keyword>
<evidence type="ECO:0000313" key="3">
    <source>
        <dbReference type="EMBL" id="MBA2174605.1"/>
    </source>
</evidence>
<dbReference type="PRINTS" id="PR00111">
    <property type="entry name" value="ABHYDROLASE"/>
</dbReference>
<gene>
    <name evidence="3" type="ORF">H0266_06740</name>
</gene>
<accession>A0A838CS65</accession>